<gene>
    <name evidence="9" type="ORF">BpHYR1_007681</name>
</gene>
<organism evidence="9 10">
    <name type="scientific">Brachionus plicatilis</name>
    <name type="common">Marine rotifer</name>
    <name type="synonym">Brachionus muelleri</name>
    <dbReference type="NCBI Taxonomy" id="10195"/>
    <lineage>
        <taxon>Eukaryota</taxon>
        <taxon>Metazoa</taxon>
        <taxon>Spiralia</taxon>
        <taxon>Gnathifera</taxon>
        <taxon>Rotifera</taxon>
        <taxon>Eurotatoria</taxon>
        <taxon>Monogononta</taxon>
        <taxon>Pseudotrocha</taxon>
        <taxon>Ploima</taxon>
        <taxon>Brachionidae</taxon>
        <taxon>Brachionus</taxon>
    </lineage>
</organism>
<protein>
    <submittedName>
        <fullName evidence="9">Adenosine deaminase</fullName>
    </submittedName>
</protein>
<dbReference type="Proteomes" id="UP000276133">
    <property type="component" value="Unassembled WGS sequence"/>
</dbReference>
<evidence type="ECO:0000259" key="8">
    <source>
        <dbReference type="Pfam" id="PF00962"/>
    </source>
</evidence>
<dbReference type="STRING" id="10195.A0A3M7SZX4"/>
<dbReference type="GO" id="GO:0006154">
    <property type="term" value="P:adenosine catabolic process"/>
    <property type="evidence" value="ECO:0007669"/>
    <property type="project" value="TreeGrafter"/>
</dbReference>
<dbReference type="PANTHER" id="PTHR11409">
    <property type="entry name" value="ADENOSINE DEAMINASE"/>
    <property type="match status" value="1"/>
</dbReference>
<dbReference type="GO" id="GO:0046103">
    <property type="term" value="P:inosine biosynthetic process"/>
    <property type="evidence" value="ECO:0007669"/>
    <property type="project" value="TreeGrafter"/>
</dbReference>
<comment type="cofactor">
    <cofactor evidence="1">
        <name>Zn(2+)</name>
        <dbReference type="ChEBI" id="CHEBI:29105"/>
    </cofactor>
</comment>
<dbReference type="Pfam" id="PF00962">
    <property type="entry name" value="A_deaminase"/>
    <property type="match status" value="1"/>
</dbReference>
<dbReference type="InterPro" id="IPR001365">
    <property type="entry name" value="A_deaminase_dom"/>
</dbReference>
<evidence type="ECO:0000256" key="7">
    <source>
        <dbReference type="ARBA" id="ARBA00048787"/>
    </source>
</evidence>
<reference evidence="9 10" key="1">
    <citation type="journal article" date="2018" name="Sci. Rep.">
        <title>Genomic signatures of local adaptation to the degree of environmental predictability in rotifers.</title>
        <authorList>
            <person name="Franch-Gras L."/>
            <person name="Hahn C."/>
            <person name="Garcia-Roger E.M."/>
            <person name="Carmona M.J."/>
            <person name="Serra M."/>
            <person name="Gomez A."/>
        </authorList>
    </citation>
    <scope>NUCLEOTIDE SEQUENCE [LARGE SCALE GENOMIC DNA]</scope>
    <source>
        <strain evidence="9">HYR1</strain>
    </source>
</reference>
<evidence type="ECO:0000256" key="1">
    <source>
        <dbReference type="ARBA" id="ARBA00001947"/>
    </source>
</evidence>
<keyword evidence="4" id="KW-0378">Hydrolase</keyword>
<evidence type="ECO:0000256" key="2">
    <source>
        <dbReference type="ARBA" id="ARBA00006676"/>
    </source>
</evidence>
<dbReference type="GO" id="GO:0046872">
    <property type="term" value="F:metal ion binding"/>
    <property type="evidence" value="ECO:0007669"/>
    <property type="project" value="UniProtKB-KW"/>
</dbReference>
<dbReference type="EMBL" id="REGN01000555">
    <property type="protein sequence ID" value="RNA41130.1"/>
    <property type="molecule type" value="Genomic_DNA"/>
</dbReference>
<name>A0A3M7SZX4_BRAPC</name>
<dbReference type="AlphaFoldDB" id="A0A3M7SZX4"/>
<dbReference type="PANTHER" id="PTHR11409:SF42">
    <property type="entry name" value="ADENOSINE DEAMINASE-LIKE PROTEIN"/>
    <property type="match status" value="1"/>
</dbReference>
<evidence type="ECO:0000256" key="6">
    <source>
        <dbReference type="ARBA" id="ARBA00023080"/>
    </source>
</evidence>
<evidence type="ECO:0000256" key="3">
    <source>
        <dbReference type="ARBA" id="ARBA00022723"/>
    </source>
</evidence>
<accession>A0A3M7SZX4</accession>
<sequence length="388" mass="45069">MSKLALDKFSKLPKIELHAHLSGSVRYHTIIDLLNEELNALDSAEPQKIKSEIDLLNCLKNKPSISCTNSRSLSECFQVFTILHRLLNNLNILEKVTHDILQDFESDNCVYLELRTTPRNIYDQNRTKILVSKRHYLKKIINVLENFERCHKMRVRLLLSVDRAKGVQDGLENVLLANELESKYIVGIDFSGNPHVNSFQDFEQIFNICKENGLKTTVHIAEIWNDRDKDFILKKIRPDRIGHSVCLDQEEVEYLIQNPIPIEICPTSNLVTKCVHQIDKHPFFDFYSKNKNYPLTICTDDCGIFDITLSKEYELISEAFKLSHEQMFYLSKTKMNFTEILRWCNDYSASDAQGFDPFCPLPVSNPPLDRYRDSNMDGPKFLEPILVF</sequence>
<dbReference type="OrthoDB" id="272271at2759"/>
<dbReference type="Gene3D" id="3.20.20.140">
    <property type="entry name" value="Metal-dependent hydrolases"/>
    <property type="match status" value="1"/>
</dbReference>
<comment type="catalytic activity">
    <reaction evidence="7">
        <text>N(6)-methyl-AMP + H2O + H(+) = IMP + methylamine</text>
        <dbReference type="Rhea" id="RHEA:16001"/>
        <dbReference type="ChEBI" id="CHEBI:15377"/>
        <dbReference type="ChEBI" id="CHEBI:15378"/>
        <dbReference type="ChEBI" id="CHEBI:58053"/>
        <dbReference type="ChEBI" id="CHEBI:59338"/>
        <dbReference type="ChEBI" id="CHEBI:144842"/>
    </reaction>
    <physiologicalReaction direction="left-to-right" evidence="7">
        <dbReference type="Rhea" id="RHEA:16002"/>
    </physiologicalReaction>
</comment>
<keyword evidence="5" id="KW-0862">Zinc</keyword>
<dbReference type="GO" id="GO:0004000">
    <property type="term" value="F:adenosine deaminase activity"/>
    <property type="evidence" value="ECO:0007669"/>
    <property type="project" value="TreeGrafter"/>
</dbReference>
<keyword evidence="10" id="KW-1185">Reference proteome</keyword>
<comment type="similarity">
    <text evidence="2">Belongs to the metallo-dependent hydrolases superfamily. Adenosine and AMP deaminases family.</text>
</comment>
<dbReference type="InterPro" id="IPR006330">
    <property type="entry name" value="Ado/ade_deaminase"/>
</dbReference>
<evidence type="ECO:0000256" key="4">
    <source>
        <dbReference type="ARBA" id="ARBA00022801"/>
    </source>
</evidence>
<dbReference type="GO" id="GO:0009117">
    <property type="term" value="P:nucleotide metabolic process"/>
    <property type="evidence" value="ECO:0007669"/>
    <property type="project" value="UniProtKB-KW"/>
</dbReference>
<evidence type="ECO:0000313" key="10">
    <source>
        <dbReference type="Proteomes" id="UP000276133"/>
    </source>
</evidence>
<proteinExistence type="inferred from homology"/>
<keyword evidence="3" id="KW-0479">Metal-binding</keyword>
<keyword evidence="6" id="KW-0546">Nucleotide metabolism</keyword>
<evidence type="ECO:0000313" key="9">
    <source>
        <dbReference type="EMBL" id="RNA41130.1"/>
    </source>
</evidence>
<feature type="domain" description="Adenosine deaminase" evidence="8">
    <location>
        <begin position="13"/>
        <end position="333"/>
    </location>
</feature>
<evidence type="ECO:0000256" key="5">
    <source>
        <dbReference type="ARBA" id="ARBA00022833"/>
    </source>
</evidence>
<comment type="caution">
    <text evidence="9">The sequence shown here is derived from an EMBL/GenBank/DDBJ whole genome shotgun (WGS) entry which is preliminary data.</text>
</comment>
<dbReference type="SUPFAM" id="SSF51556">
    <property type="entry name" value="Metallo-dependent hydrolases"/>
    <property type="match status" value="1"/>
</dbReference>
<dbReference type="InterPro" id="IPR032466">
    <property type="entry name" value="Metal_Hydrolase"/>
</dbReference>